<gene>
    <name evidence="1" type="ORF">K435DRAFT_619487</name>
</gene>
<feature type="non-terminal residue" evidence="1">
    <location>
        <position position="1"/>
    </location>
</feature>
<keyword evidence="2" id="KW-1185">Reference proteome</keyword>
<organism evidence="1 2">
    <name type="scientific">Dendrothele bispora (strain CBS 962.96)</name>
    <dbReference type="NCBI Taxonomy" id="1314807"/>
    <lineage>
        <taxon>Eukaryota</taxon>
        <taxon>Fungi</taxon>
        <taxon>Dikarya</taxon>
        <taxon>Basidiomycota</taxon>
        <taxon>Agaricomycotina</taxon>
        <taxon>Agaricomycetes</taxon>
        <taxon>Agaricomycetidae</taxon>
        <taxon>Agaricales</taxon>
        <taxon>Agaricales incertae sedis</taxon>
        <taxon>Dendrothele</taxon>
    </lineage>
</organism>
<dbReference type="OrthoDB" id="3237746at2759"/>
<reference evidence="1 2" key="1">
    <citation type="journal article" date="2019" name="Nat. Ecol. Evol.">
        <title>Megaphylogeny resolves global patterns of mushroom evolution.</title>
        <authorList>
            <person name="Varga T."/>
            <person name="Krizsan K."/>
            <person name="Foldi C."/>
            <person name="Dima B."/>
            <person name="Sanchez-Garcia M."/>
            <person name="Sanchez-Ramirez S."/>
            <person name="Szollosi G.J."/>
            <person name="Szarkandi J.G."/>
            <person name="Papp V."/>
            <person name="Albert L."/>
            <person name="Andreopoulos W."/>
            <person name="Angelini C."/>
            <person name="Antonin V."/>
            <person name="Barry K.W."/>
            <person name="Bougher N.L."/>
            <person name="Buchanan P."/>
            <person name="Buyck B."/>
            <person name="Bense V."/>
            <person name="Catcheside P."/>
            <person name="Chovatia M."/>
            <person name="Cooper J."/>
            <person name="Damon W."/>
            <person name="Desjardin D."/>
            <person name="Finy P."/>
            <person name="Geml J."/>
            <person name="Haridas S."/>
            <person name="Hughes K."/>
            <person name="Justo A."/>
            <person name="Karasinski D."/>
            <person name="Kautmanova I."/>
            <person name="Kiss B."/>
            <person name="Kocsube S."/>
            <person name="Kotiranta H."/>
            <person name="LaButti K.M."/>
            <person name="Lechner B.E."/>
            <person name="Liimatainen K."/>
            <person name="Lipzen A."/>
            <person name="Lukacs Z."/>
            <person name="Mihaltcheva S."/>
            <person name="Morgado L.N."/>
            <person name="Niskanen T."/>
            <person name="Noordeloos M.E."/>
            <person name="Ohm R.A."/>
            <person name="Ortiz-Santana B."/>
            <person name="Ovrebo C."/>
            <person name="Racz N."/>
            <person name="Riley R."/>
            <person name="Savchenko A."/>
            <person name="Shiryaev A."/>
            <person name="Soop K."/>
            <person name="Spirin V."/>
            <person name="Szebenyi C."/>
            <person name="Tomsovsky M."/>
            <person name="Tulloss R.E."/>
            <person name="Uehling J."/>
            <person name="Grigoriev I.V."/>
            <person name="Vagvolgyi C."/>
            <person name="Papp T."/>
            <person name="Martin F.M."/>
            <person name="Miettinen O."/>
            <person name="Hibbett D.S."/>
            <person name="Nagy L.G."/>
        </authorList>
    </citation>
    <scope>NUCLEOTIDE SEQUENCE [LARGE SCALE GENOMIC DNA]</scope>
    <source>
        <strain evidence="1 2">CBS 962.96</strain>
    </source>
</reference>
<feature type="non-terminal residue" evidence="1">
    <location>
        <position position="81"/>
    </location>
</feature>
<proteinExistence type="predicted"/>
<sequence>DVDIQMAYVEQQRLDGYDAMVRHALRRKEVFDKRVLAKHPREVIFRNGQLVQIYRSDLNYTFKTERKLLPKWSEPKRVVER</sequence>
<evidence type="ECO:0000313" key="2">
    <source>
        <dbReference type="Proteomes" id="UP000297245"/>
    </source>
</evidence>
<dbReference type="EMBL" id="ML179072">
    <property type="protein sequence ID" value="THV02935.1"/>
    <property type="molecule type" value="Genomic_DNA"/>
</dbReference>
<name>A0A4S8MJL0_DENBC</name>
<protein>
    <submittedName>
        <fullName evidence="1">Uncharacterized protein</fullName>
    </submittedName>
</protein>
<dbReference type="Proteomes" id="UP000297245">
    <property type="component" value="Unassembled WGS sequence"/>
</dbReference>
<accession>A0A4S8MJL0</accession>
<evidence type="ECO:0000313" key="1">
    <source>
        <dbReference type="EMBL" id="THV02935.1"/>
    </source>
</evidence>
<dbReference type="AlphaFoldDB" id="A0A4S8MJL0"/>